<evidence type="ECO:0008006" key="3">
    <source>
        <dbReference type="Google" id="ProtNLM"/>
    </source>
</evidence>
<reference evidence="1 2" key="1">
    <citation type="submission" date="2019-09" db="EMBL/GenBank/DDBJ databases">
        <authorList>
            <person name="Chandra G."/>
            <person name="Truman W A."/>
        </authorList>
    </citation>
    <scope>NUCLEOTIDE SEQUENCE [LARGE SCALE GENOMIC DNA]</scope>
    <source>
        <strain evidence="1">PS723</strain>
    </source>
</reference>
<dbReference type="EMBL" id="CABVHY010000008">
    <property type="protein sequence ID" value="VVN92941.1"/>
    <property type="molecule type" value="Genomic_DNA"/>
</dbReference>
<name>A0A5E7CBC6_PSEFL</name>
<dbReference type="CDD" id="cd07812">
    <property type="entry name" value="SRPBCC"/>
    <property type="match status" value="1"/>
</dbReference>
<dbReference type="Pfam" id="PF10604">
    <property type="entry name" value="Polyketide_cyc2"/>
    <property type="match status" value="1"/>
</dbReference>
<accession>A0A5E7CBC6</accession>
<dbReference type="AlphaFoldDB" id="A0A5E7CBC6"/>
<evidence type="ECO:0000313" key="1">
    <source>
        <dbReference type="EMBL" id="VVN92941.1"/>
    </source>
</evidence>
<protein>
    <recommendedName>
        <fullName evidence="3">Polyketide cyclase</fullName>
    </recommendedName>
</protein>
<dbReference type="InterPro" id="IPR019587">
    <property type="entry name" value="Polyketide_cyclase/dehydratase"/>
</dbReference>
<dbReference type="SUPFAM" id="SSF55961">
    <property type="entry name" value="Bet v1-like"/>
    <property type="match status" value="1"/>
</dbReference>
<evidence type="ECO:0000313" key="2">
    <source>
        <dbReference type="Proteomes" id="UP000379480"/>
    </source>
</evidence>
<dbReference type="Gene3D" id="3.30.530.20">
    <property type="match status" value="1"/>
</dbReference>
<dbReference type="OrthoDB" id="5965958at2"/>
<sequence length="149" mass="16758">MGQHQIAVEQICNQLYIDAAIDTVYGYVTQPDRWHEWHPTSLSAETGISGSLPAGHRFTEVIDLLGVQIPMNYRVLIAHRPDEFKTLFSSAPVDGSLHYQLHRCGSGTLFKRTLQYSTQMNLGGLRQRMVELSDTAMGNLKKRLEGRAT</sequence>
<proteinExistence type="predicted"/>
<dbReference type="RefSeq" id="WP_150803526.1">
    <property type="nucleotide sequence ID" value="NZ_CABVHY010000008.1"/>
</dbReference>
<dbReference type="Proteomes" id="UP000379480">
    <property type="component" value="Unassembled WGS sequence"/>
</dbReference>
<dbReference type="InterPro" id="IPR023393">
    <property type="entry name" value="START-like_dom_sf"/>
</dbReference>
<organism evidence="1 2">
    <name type="scientific">Pseudomonas fluorescens</name>
    <dbReference type="NCBI Taxonomy" id="294"/>
    <lineage>
        <taxon>Bacteria</taxon>
        <taxon>Pseudomonadati</taxon>
        <taxon>Pseudomonadota</taxon>
        <taxon>Gammaproteobacteria</taxon>
        <taxon>Pseudomonadales</taxon>
        <taxon>Pseudomonadaceae</taxon>
        <taxon>Pseudomonas</taxon>
    </lineage>
</organism>
<gene>
    <name evidence="1" type="ORF">PS723_02023</name>
</gene>